<dbReference type="EMBL" id="JACHHX010000005">
    <property type="protein sequence ID" value="MBB5015151.1"/>
    <property type="molecule type" value="Genomic_DNA"/>
</dbReference>
<evidence type="ECO:0000313" key="2">
    <source>
        <dbReference type="Proteomes" id="UP000519004"/>
    </source>
</evidence>
<proteinExistence type="predicted"/>
<dbReference type="AlphaFoldDB" id="A0A7W8DDI5"/>
<dbReference type="RefSeq" id="WP_183947719.1">
    <property type="nucleotide sequence ID" value="NZ_JACHHX010000005.1"/>
</dbReference>
<protein>
    <recommendedName>
        <fullName evidence="3">Nitrogen fixation protein FixH</fullName>
    </recommendedName>
</protein>
<name>A0A7W8DDI5_9GAMM</name>
<dbReference type="Proteomes" id="UP000519004">
    <property type="component" value="Unassembled WGS sequence"/>
</dbReference>
<dbReference type="InterPro" id="IPR008620">
    <property type="entry name" value="FixH"/>
</dbReference>
<comment type="caution">
    <text evidence="1">The sequence shown here is derived from an EMBL/GenBank/DDBJ whole genome shotgun (WGS) entry which is preliminary data.</text>
</comment>
<sequence>MNATVSRPWYREPMVWLMLAFPLSAVIAGLSTVAIAVRAGGADAVPESVRRTAQVQIADLAADQRALELGLSARLDLDADTGAVRVTLEGDAGIPARLHLSAVHPTAAAADEALPLLRQDDAFLGRFTADRSHDWKLVLTPESGDWRLIARLPAGATRARLHPALTD</sequence>
<dbReference type="Pfam" id="PF05751">
    <property type="entry name" value="FixH"/>
    <property type="match status" value="1"/>
</dbReference>
<keyword evidence="2" id="KW-1185">Reference proteome</keyword>
<evidence type="ECO:0008006" key="3">
    <source>
        <dbReference type="Google" id="ProtNLM"/>
    </source>
</evidence>
<accession>A0A7W8DDI5</accession>
<gene>
    <name evidence="1" type="ORF">HNQ58_001032</name>
</gene>
<organism evidence="1 2">
    <name type="scientific">Rehaibacterium terrae</name>
    <dbReference type="NCBI Taxonomy" id="1341696"/>
    <lineage>
        <taxon>Bacteria</taxon>
        <taxon>Pseudomonadati</taxon>
        <taxon>Pseudomonadota</taxon>
        <taxon>Gammaproteobacteria</taxon>
        <taxon>Lysobacterales</taxon>
        <taxon>Lysobacteraceae</taxon>
        <taxon>Rehaibacterium</taxon>
    </lineage>
</organism>
<evidence type="ECO:0000313" key="1">
    <source>
        <dbReference type="EMBL" id="MBB5015151.1"/>
    </source>
</evidence>
<reference evidence="1 2" key="1">
    <citation type="submission" date="2020-08" db="EMBL/GenBank/DDBJ databases">
        <title>Genomic Encyclopedia of Type Strains, Phase IV (KMG-IV): sequencing the most valuable type-strain genomes for metagenomic binning, comparative biology and taxonomic classification.</title>
        <authorList>
            <person name="Goeker M."/>
        </authorList>
    </citation>
    <scope>NUCLEOTIDE SEQUENCE [LARGE SCALE GENOMIC DNA]</scope>
    <source>
        <strain evidence="1 2">DSM 25897</strain>
    </source>
</reference>